<proteinExistence type="predicted"/>
<dbReference type="EMBL" id="MU117963">
    <property type="protein sequence ID" value="KAF9653739.1"/>
    <property type="molecule type" value="Genomic_DNA"/>
</dbReference>
<reference evidence="1" key="1">
    <citation type="submission" date="2019-10" db="EMBL/GenBank/DDBJ databases">
        <authorList>
            <consortium name="DOE Joint Genome Institute"/>
            <person name="Kuo A."/>
            <person name="Miyauchi S."/>
            <person name="Kiss E."/>
            <person name="Drula E."/>
            <person name="Kohler A."/>
            <person name="Sanchez-Garcia M."/>
            <person name="Andreopoulos B."/>
            <person name="Barry K.W."/>
            <person name="Bonito G."/>
            <person name="Buee M."/>
            <person name="Carver A."/>
            <person name="Chen C."/>
            <person name="Cichocki N."/>
            <person name="Clum A."/>
            <person name="Culley D."/>
            <person name="Crous P.W."/>
            <person name="Fauchery L."/>
            <person name="Girlanda M."/>
            <person name="Hayes R."/>
            <person name="Keri Z."/>
            <person name="Labutti K."/>
            <person name="Lipzen A."/>
            <person name="Lombard V."/>
            <person name="Magnuson J."/>
            <person name="Maillard F."/>
            <person name="Morin E."/>
            <person name="Murat C."/>
            <person name="Nolan M."/>
            <person name="Ohm R."/>
            <person name="Pangilinan J."/>
            <person name="Pereira M."/>
            <person name="Perotto S."/>
            <person name="Peter M."/>
            <person name="Riley R."/>
            <person name="Sitrit Y."/>
            <person name="Stielow B."/>
            <person name="Szollosi G."/>
            <person name="Zifcakova L."/>
            <person name="Stursova M."/>
            <person name="Spatafora J.W."/>
            <person name="Tedersoo L."/>
            <person name="Vaario L.-M."/>
            <person name="Yamada A."/>
            <person name="Yan M."/>
            <person name="Wang P."/>
            <person name="Xu J."/>
            <person name="Bruns T."/>
            <person name="Baldrian P."/>
            <person name="Vilgalys R."/>
            <person name="Henrissat B."/>
            <person name="Grigoriev I.V."/>
            <person name="Hibbett D."/>
            <person name="Nagy L.G."/>
            <person name="Martin F.M."/>
        </authorList>
    </citation>
    <scope>NUCLEOTIDE SEQUENCE</scope>
    <source>
        <strain evidence="1">P2</strain>
    </source>
</reference>
<dbReference type="Proteomes" id="UP000886501">
    <property type="component" value="Unassembled WGS sequence"/>
</dbReference>
<gene>
    <name evidence="1" type="ORF">BDM02DRAFT_3087201</name>
</gene>
<accession>A0ACB6ZWC9</accession>
<organism evidence="1 2">
    <name type="scientific">Thelephora ganbajun</name>
    <name type="common">Ganba fungus</name>
    <dbReference type="NCBI Taxonomy" id="370292"/>
    <lineage>
        <taxon>Eukaryota</taxon>
        <taxon>Fungi</taxon>
        <taxon>Dikarya</taxon>
        <taxon>Basidiomycota</taxon>
        <taxon>Agaricomycotina</taxon>
        <taxon>Agaricomycetes</taxon>
        <taxon>Thelephorales</taxon>
        <taxon>Thelephoraceae</taxon>
        <taxon>Thelephora</taxon>
    </lineage>
</organism>
<evidence type="ECO:0000313" key="1">
    <source>
        <dbReference type="EMBL" id="KAF9653739.1"/>
    </source>
</evidence>
<evidence type="ECO:0000313" key="2">
    <source>
        <dbReference type="Proteomes" id="UP000886501"/>
    </source>
</evidence>
<protein>
    <submittedName>
        <fullName evidence="1">Alpha/beta-hydrolase</fullName>
    </submittedName>
</protein>
<comment type="caution">
    <text evidence="1">The sequence shown here is derived from an EMBL/GenBank/DDBJ whole genome shotgun (WGS) entry which is preliminary data.</text>
</comment>
<name>A0ACB6ZWC9_THEGA</name>
<sequence>MVSPVLLTHKVLATTFEGVQHPLSTPNPPIQHFRGIKYASIPARFRQSKLFTSYPAYTNATTHGPICPQLRSVSLESELLGIVENELPKQFLAQNEFECLNLNITRPAHADKNARLPVMVWVHGGWTRGSGASWLYDGGAFVQKSIEAGRPVIVVTFNYRIGLFGTAASPALQGDNESAGEKGVGNYGLRDQQVLFEWIHHFITEFGGDPSNVTLFGESTGAADILCHLHSAANQKRHLFHRAILQSPSVEFNVPDVRCAGTTLARTLSGYNANTAEELRKLDPERLVAVRHTFRATDDGYFFRPHWKEHMFGGDSHHNVCIPDDHPTPMPLQPVIIGDCTMESSLWSFPVSYWNAAGVVRRIRAICQSMQRGNAVLRAYDISTYTPEDELSERILDLINDARFAYPIDCVANALKQAHGGKGVFRYVFDQESPTPGAIPHHAVDLVYLFDNVPLPTPVSSPEVSHSRSLTPELSFSDEEDEDEDDFSAFEKEDIQWMTPVVDEYAYARVKNMIQERWLAFAHGQRPWNEEKAYVFGPEGETGERSWCIFEGRRRTQTWHQALVPLGLSLVQKLGEELGSGPQVGSKGSF</sequence>
<keyword evidence="2" id="KW-1185">Reference proteome</keyword>
<reference evidence="1" key="2">
    <citation type="journal article" date="2020" name="Nat. Commun.">
        <title>Large-scale genome sequencing of mycorrhizal fungi provides insights into the early evolution of symbiotic traits.</title>
        <authorList>
            <person name="Miyauchi S."/>
            <person name="Kiss E."/>
            <person name="Kuo A."/>
            <person name="Drula E."/>
            <person name="Kohler A."/>
            <person name="Sanchez-Garcia M."/>
            <person name="Morin E."/>
            <person name="Andreopoulos B."/>
            <person name="Barry K.W."/>
            <person name="Bonito G."/>
            <person name="Buee M."/>
            <person name="Carver A."/>
            <person name="Chen C."/>
            <person name="Cichocki N."/>
            <person name="Clum A."/>
            <person name="Culley D."/>
            <person name="Crous P.W."/>
            <person name="Fauchery L."/>
            <person name="Girlanda M."/>
            <person name="Hayes R.D."/>
            <person name="Keri Z."/>
            <person name="LaButti K."/>
            <person name="Lipzen A."/>
            <person name="Lombard V."/>
            <person name="Magnuson J."/>
            <person name="Maillard F."/>
            <person name="Murat C."/>
            <person name="Nolan M."/>
            <person name="Ohm R.A."/>
            <person name="Pangilinan J."/>
            <person name="Pereira M.F."/>
            <person name="Perotto S."/>
            <person name="Peter M."/>
            <person name="Pfister S."/>
            <person name="Riley R."/>
            <person name="Sitrit Y."/>
            <person name="Stielow J.B."/>
            <person name="Szollosi G."/>
            <person name="Zifcakova L."/>
            <person name="Stursova M."/>
            <person name="Spatafora J.W."/>
            <person name="Tedersoo L."/>
            <person name="Vaario L.M."/>
            <person name="Yamada A."/>
            <person name="Yan M."/>
            <person name="Wang P."/>
            <person name="Xu J."/>
            <person name="Bruns T."/>
            <person name="Baldrian P."/>
            <person name="Vilgalys R."/>
            <person name="Dunand C."/>
            <person name="Henrissat B."/>
            <person name="Grigoriev I.V."/>
            <person name="Hibbett D."/>
            <person name="Nagy L.G."/>
            <person name="Martin F.M."/>
        </authorList>
    </citation>
    <scope>NUCLEOTIDE SEQUENCE</scope>
    <source>
        <strain evidence="1">P2</strain>
    </source>
</reference>